<dbReference type="AlphaFoldDB" id="A0A840TY37"/>
<name>A0A840TY37_9BACT</name>
<protein>
    <submittedName>
        <fullName evidence="1">Uncharacterized protein</fullName>
    </submittedName>
</protein>
<dbReference type="EMBL" id="JACHGF010000008">
    <property type="protein sequence ID" value="MBB5286203.1"/>
    <property type="molecule type" value="Genomic_DNA"/>
</dbReference>
<sequence length="45" mass="5078">MSFTTFPAERSTFAGRIGAGNWPEVPCSGTWARYFRPHFRGAEAR</sequence>
<organism evidence="1 2">
    <name type="scientific">Rhabdobacter roseus</name>
    <dbReference type="NCBI Taxonomy" id="1655419"/>
    <lineage>
        <taxon>Bacteria</taxon>
        <taxon>Pseudomonadati</taxon>
        <taxon>Bacteroidota</taxon>
        <taxon>Cytophagia</taxon>
        <taxon>Cytophagales</taxon>
        <taxon>Cytophagaceae</taxon>
        <taxon>Rhabdobacter</taxon>
    </lineage>
</organism>
<proteinExistence type="predicted"/>
<dbReference type="RefSeq" id="WP_221307512.1">
    <property type="nucleotide sequence ID" value="NZ_JACHGF010000008.1"/>
</dbReference>
<evidence type="ECO:0000313" key="1">
    <source>
        <dbReference type="EMBL" id="MBB5286203.1"/>
    </source>
</evidence>
<gene>
    <name evidence="1" type="ORF">HNQ92_004363</name>
</gene>
<comment type="caution">
    <text evidence="1">The sequence shown here is derived from an EMBL/GenBank/DDBJ whole genome shotgun (WGS) entry which is preliminary data.</text>
</comment>
<keyword evidence="2" id="KW-1185">Reference proteome</keyword>
<accession>A0A840TY37</accession>
<dbReference type="Proteomes" id="UP000557307">
    <property type="component" value="Unassembled WGS sequence"/>
</dbReference>
<reference evidence="1 2" key="1">
    <citation type="submission" date="2020-08" db="EMBL/GenBank/DDBJ databases">
        <title>Genomic Encyclopedia of Type Strains, Phase IV (KMG-IV): sequencing the most valuable type-strain genomes for metagenomic binning, comparative biology and taxonomic classification.</title>
        <authorList>
            <person name="Goeker M."/>
        </authorList>
    </citation>
    <scope>NUCLEOTIDE SEQUENCE [LARGE SCALE GENOMIC DNA]</scope>
    <source>
        <strain evidence="1 2">DSM 105074</strain>
    </source>
</reference>
<evidence type="ECO:0000313" key="2">
    <source>
        <dbReference type="Proteomes" id="UP000557307"/>
    </source>
</evidence>